<feature type="domain" description="Terpene synthase metal-binding" evidence="6">
    <location>
        <begin position="273"/>
        <end position="509"/>
    </location>
</feature>
<organism evidence="7 8">
    <name type="scientific">Trapa natans</name>
    <name type="common">Water chestnut</name>
    <dbReference type="NCBI Taxonomy" id="22666"/>
    <lineage>
        <taxon>Eukaryota</taxon>
        <taxon>Viridiplantae</taxon>
        <taxon>Streptophyta</taxon>
        <taxon>Embryophyta</taxon>
        <taxon>Tracheophyta</taxon>
        <taxon>Spermatophyta</taxon>
        <taxon>Magnoliopsida</taxon>
        <taxon>eudicotyledons</taxon>
        <taxon>Gunneridae</taxon>
        <taxon>Pentapetalae</taxon>
        <taxon>rosids</taxon>
        <taxon>malvids</taxon>
        <taxon>Myrtales</taxon>
        <taxon>Lythraceae</taxon>
        <taxon>Trapa</taxon>
    </lineage>
</organism>
<gene>
    <name evidence="7" type="ORF">SAY86_028508</name>
</gene>
<dbReference type="InterPro" id="IPR036965">
    <property type="entry name" value="Terpene_synth_N_sf"/>
</dbReference>
<evidence type="ECO:0000259" key="6">
    <source>
        <dbReference type="Pfam" id="PF03936"/>
    </source>
</evidence>
<dbReference type="AlphaFoldDB" id="A0AAN7M1B0"/>
<proteinExistence type="predicted"/>
<dbReference type="SUPFAM" id="SSF48576">
    <property type="entry name" value="Terpenoid synthases"/>
    <property type="match status" value="1"/>
</dbReference>
<comment type="caution">
    <text evidence="7">The sequence shown here is derived from an EMBL/GenBank/DDBJ whole genome shotgun (WGS) entry which is preliminary data.</text>
</comment>
<dbReference type="InterPro" id="IPR005630">
    <property type="entry name" value="Terpene_synthase_metal-bd"/>
</dbReference>
<dbReference type="SFLD" id="SFLDS00005">
    <property type="entry name" value="Isoprenoid_Synthase_Type_I"/>
    <property type="match status" value="1"/>
</dbReference>
<reference evidence="7 8" key="1">
    <citation type="journal article" date="2023" name="Hortic Res">
        <title>Pangenome of water caltrop reveals structural variations and asymmetric subgenome divergence after allopolyploidization.</title>
        <authorList>
            <person name="Zhang X."/>
            <person name="Chen Y."/>
            <person name="Wang L."/>
            <person name="Yuan Y."/>
            <person name="Fang M."/>
            <person name="Shi L."/>
            <person name="Lu R."/>
            <person name="Comes H.P."/>
            <person name="Ma Y."/>
            <person name="Chen Y."/>
            <person name="Huang G."/>
            <person name="Zhou Y."/>
            <person name="Zheng Z."/>
            <person name="Qiu Y."/>
        </authorList>
    </citation>
    <scope>NUCLEOTIDE SEQUENCE [LARGE SCALE GENOMIC DNA]</scope>
    <source>
        <strain evidence="7">F231</strain>
    </source>
</reference>
<dbReference type="Pfam" id="PF03936">
    <property type="entry name" value="Terpene_synth_C"/>
    <property type="match status" value="1"/>
</dbReference>
<evidence type="ECO:0000256" key="4">
    <source>
        <dbReference type="ARBA" id="ARBA00023239"/>
    </source>
</evidence>
<evidence type="ECO:0000256" key="1">
    <source>
        <dbReference type="ARBA" id="ARBA00001946"/>
    </source>
</evidence>
<dbReference type="InterPro" id="IPR050148">
    <property type="entry name" value="Terpene_synthase-like"/>
</dbReference>
<dbReference type="SUPFAM" id="SSF48239">
    <property type="entry name" value="Terpenoid cyclases/Protein prenyltransferases"/>
    <property type="match status" value="1"/>
</dbReference>
<evidence type="ECO:0000259" key="5">
    <source>
        <dbReference type="Pfam" id="PF01397"/>
    </source>
</evidence>
<dbReference type="SFLD" id="SFLDG01019">
    <property type="entry name" value="Terpene_Cyclase_Like_1_C_Termi"/>
    <property type="match status" value="1"/>
</dbReference>
<dbReference type="InterPro" id="IPR034741">
    <property type="entry name" value="Terpene_cyclase-like_1_C"/>
</dbReference>
<dbReference type="FunFam" id="1.10.600.10:FF:000007">
    <property type="entry name" value="Isoprene synthase, chloroplastic"/>
    <property type="match status" value="1"/>
</dbReference>
<dbReference type="GO" id="GO:0016102">
    <property type="term" value="P:diterpenoid biosynthetic process"/>
    <property type="evidence" value="ECO:0007669"/>
    <property type="project" value="InterPro"/>
</dbReference>
<evidence type="ECO:0000256" key="2">
    <source>
        <dbReference type="ARBA" id="ARBA00022723"/>
    </source>
</evidence>
<dbReference type="PANTHER" id="PTHR31225">
    <property type="entry name" value="OS04G0344100 PROTEIN-RELATED"/>
    <property type="match status" value="1"/>
</dbReference>
<keyword evidence="2" id="KW-0479">Metal-binding</keyword>
<dbReference type="InterPro" id="IPR008930">
    <property type="entry name" value="Terpenoid_cyclase/PrenylTrfase"/>
</dbReference>
<keyword evidence="8" id="KW-1185">Reference proteome</keyword>
<keyword evidence="4" id="KW-0456">Lyase</keyword>
<dbReference type="InterPro" id="IPR044814">
    <property type="entry name" value="Terpene_cyclase_plant_C1"/>
</dbReference>
<dbReference type="EMBL" id="JAXQNO010000006">
    <property type="protein sequence ID" value="KAK4796182.1"/>
    <property type="molecule type" value="Genomic_DNA"/>
</dbReference>
<evidence type="ECO:0000313" key="8">
    <source>
        <dbReference type="Proteomes" id="UP001346149"/>
    </source>
</evidence>
<dbReference type="Proteomes" id="UP001346149">
    <property type="component" value="Unassembled WGS sequence"/>
</dbReference>
<name>A0AAN7M1B0_TRANT</name>
<sequence>MAIQGSTNGAAGNGSSHSVVERRSAGFHRSVWGDYFLKYNSASMDTIREEQHIEELVKVIKKKLADADDLGKLDLIDRTQRLGIAYKFEKEIKDILQQFHDHSCSKSDAADYGHDMRNTALLFRLLRQEGYRIPACDMFNKFKDSHGKFSQALTKDVRGLLSLYEASNFRVHGENILEEALTFSVHHLQSALENDHSKTLSPGLAEEVKHALKHSIHKGLTRLEAWHYIRFYEQDASRDEVLLRLAELDFNFLQKLHQKELSEISRWWIERINCERNFPYARDRIAECYLWMLGVYFEPEYALARNILAKIIALASIMDDTYDAYGTSEELQLLTDAIGRWDMDALDQLPEYMQVFYKELLDTYREFEELLAKQGRSYRFKYAKQSIQHHARVYFKEATWFHQNYVPTIDEYMPLALETTGYGLLPISSFIGMGDVATEDAFEWLMSDPKIIRGAKMVCRLMDDIVSHKLEQERGHVASAVECYAKHHGMSEEESKKLMWGMIEDAWKDINEEMLRPTPVEMPLLMRILNLTRVMELLYKDKDRYTHAETETKDFVAALLVDPSKVIATIA</sequence>
<comment type="cofactor">
    <cofactor evidence="1">
        <name>Mg(2+)</name>
        <dbReference type="ChEBI" id="CHEBI:18420"/>
    </cofactor>
</comment>
<dbReference type="FunFam" id="1.50.10.130:FF:000001">
    <property type="entry name" value="Isoprene synthase, chloroplastic"/>
    <property type="match status" value="1"/>
</dbReference>
<dbReference type="PANTHER" id="PTHR31225:SF241">
    <property type="entry name" value="TERPENE SYNTHASE FAMILY, METAL-BINDING DOMAIN PROTEIN"/>
    <property type="match status" value="1"/>
</dbReference>
<evidence type="ECO:0000256" key="3">
    <source>
        <dbReference type="ARBA" id="ARBA00022842"/>
    </source>
</evidence>
<dbReference type="GO" id="GO:0010333">
    <property type="term" value="F:terpene synthase activity"/>
    <property type="evidence" value="ECO:0007669"/>
    <property type="project" value="InterPro"/>
</dbReference>
<dbReference type="CDD" id="cd00684">
    <property type="entry name" value="Terpene_cyclase_plant_C1"/>
    <property type="match status" value="1"/>
</dbReference>
<feature type="domain" description="Terpene synthase N-terminal" evidence="5">
    <location>
        <begin position="31"/>
        <end position="212"/>
    </location>
</feature>
<accession>A0AAN7M1B0</accession>
<dbReference type="Gene3D" id="1.10.600.10">
    <property type="entry name" value="Farnesyl Diphosphate Synthase"/>
    <property type="match status" value="1"/>
</dbReference>
<dbReference type="InterPro" id="IPR001906">
    <property type="entry name" value="Terpene_synth_N"/>
</dbReference>
<dbReference type="InterPro" id="IPR008949">
    <property type="entry name" value="Isoprenoid_synthase_dom_sf"/>
</dbReference>
<evidence type="ECO:0000313" key="7">
    <source>
        <dbReference type="EMBL" id="KAK4796182.1"/>
    </source>
</evidence>
<protein>
    <submittedName>
        <fullName evidence="7">Uncharacterized protein</fullName>
    </submittedName>
</protein>
<dbReference type="Pfam" id="PF01397">
    <property type="entry name" value="Terpene_synth"/>
    <property type="match status" value="1"/>
</dbReference>
<dbReference type="Gene3D" id="1.50.10.130">
    <property type="entry name" value="Terpene synthase, N-terminal domain"/>
    <property type="match status" value="1"/>
</dbReference>
<dbReference type="GO" id="GO:0000287">
    <property type="term" value="F:magnesium ion binding"/>
    <property type="evidence" value="ECO:0007669"/>
    <property type="project" value="InterPro"/>
</dbReference>
<keyword evidence="3" id="KW-0460">Magnesium</keyword>